<reference evidence="2" key="1">
    <citation type="submission" date="2021-01" db="EMBL/GenBank/DDBJ databases">
        <title>Whole genome shotgun sequence of Sinosporangium siamense NBRC 109515.</title>
        <authorList>
            <person name="Komaki H."/>
            <person name="Tamura T."/>
        </authorList>
    </citation>
    <scope>NUCLEOTIDE SEQUENCE</scope>
    <source>
        <strain evidence="2">NBRC 109515</strain>
    </source>
</reference>
<gene>
    <name evidence="2" type="ORF">Ssi02_35670</name>
</gene>
<dbReference type="AlphaFoldDB" id="A0A919RG86"/>
<dbReference type="Proteomes" id="UP000606172">
    <property type="component" value="Unassembled WGS sequence"/>
</dbReference>
<sequence length="131" mass="14943">MPIHFNHHIVATHNKEESAKFLADLFGLEPPFTYGPFLAVQLQNGVTLDYLDTEGDFPSQHYAFLVGEADFDAIFARIRERGLRYWADPHGEKEMEINTHDGGRGLYFHDPDNHAMEIITRPYGGGEPLRD</sequence>
<accession>A0A919RG86</accession>
<dbReference type="Pfam" id="PF00903">
    <property type="entry name" value="Glyoxalase"/>
    <property type="match status" value="1"/>
</dbReference>
<dbReference type="Gene3D" id="3.10.180.10">
    <property type="entry name" value="2,3-Dihydroxybiphenyl 1,2-Dioxygenase, domain 1"/>
    <property type="match status" value="1"/>
</dbReference>
<name>A0A919RG86_9ACTN</name>
<evidence type="ECO:0000313" key="2">
    <source>
        <dbReference type="EMBL" id="GII93336.1"/>
    </source>
</evidence>
<evidence type="ECO:0000259" key="1">
    <source>
        <dbReference type="PROSITE" id="PS51819"/>
    </source>
</evidence>
<dbReference type="InterPro" id="IPR037523">
    <property type="entry name" value="VOC_core"/>
</dbReference>
<evidence type="ECO:0000313" key="3">
    <source>
        <dbReference type="Proteomes" id="UP000606172"/>
    </source>
</evidence>
<dbReference type="CDD" id="cd08351">
    <property type="entry name" value="ChaP_like"/>
    <property type="match status" value="1"/>
</dbReference>
<dbReference type="RefSeq" id="WP_204026739.1">
    <property type="nucleotide sequence ID" value="NZ_BOOW01000022.1"/>
</dbReference>
<dbReference type="EMBL" id="BOOW01000022">
    <property type="protein sequence ID" value="GII93336.1"/>
    <property type="molecule type" value="Genomic_DNA"/>
</dbReference>
<keyword evidence="3" id="KW-1185">Reference proteome</keyword>
<dbReference type="PROSITE" id="PS51819">
    <property type="entry name" value="VOC"/>
    <property type="match status" value="1"/>
</dbReference>
<organism evidence="2 3">
    <name type="scientific">Sinosporangium siamense</name>
    <dbReference type="NCBI Taxonomy" id="1367973"/>
    <lineage>
        <taxon>Bacteria</taxon>
        <taxon>Bacillati</taxon>
        <taxon>Actinomycetota</taxon>
        <taxon>Actinomycetes</taxon>
        <taxon>Streptosporangiales</taxon>
        <taxon>Streptosporangiaceae</taxon>
        <taxon>Sinosporangium</taxon>
    </lineage>
</organism>
<dbReference type="SUPFAM" id="SSF54593">
    <property type="entry name" value="Glyoxalase/Bleomycin resistance protein/Dihydroxybiphenyl dioxygenase"/>
    <property type="match status" value="1"/>
</dbReference>
<comment type="caution">
    <text evidence="2">The sequence shown here is derived from an EMBL/GenBank/DDBJ whole genome shotgun (WGS) entry which is preliminary data.</text>
</comment>
<protein>
    <submittedName>
        <fullName evidence="2">ChaP protein</fullName>
    </submittedName>
</protein>
<dbReference type="InterPro" id="IPR029068">
    <property type="entry name" value="Glyas_Bleomycin-R_OHBP_Dase"/>
</dbReference>
<proteinExistence type="predicted"/>
<feature type="domain" description="VOC" evidence="1">
    <location>
        <begin position="4"/>
        <end position="121"/>
    </location>
</feature>
<dbReference type="InterPro" id="IPR004360">
    <property type="entry name" value="Glyas_Fos-R_dOase_dom"/>
</dbReference>